<gene>
    <name evidence="2" type="ORF">V5O48_010846</name>
</gene>
<proteinExistence type="predicted"/>
<dbReference type="InterPro" id="IPR054416">
    <property type="entry name" value="GST_UstS-like_C"/>
</dbReference>
<protein>
    <recommendedName>
        <fullName evidence="1">GST N-terminal domain-containing protein</fullName>
    </recommendedName>
</protein>
<dbReference type="SUPFAM" id="SSF47616">
    <property type="entry name" value="GST C-terminal domain-like"/>
    <property type="match status" value="1"/>
</dbReference>
<dbReference type="Pfam" id="PF13409">
    <property type="entry name" value="GST_N_2"/>
    <property type="match status" value="1"/>
</dbReference>
<dbReference type="Proteomes" id="UP001465976">
    <property type="component" value="Unassembled WGS sequence"/>
</dbReference>
<comment type="caution">
    <text evidence="2">The sequence shown here is derived from an EMBL/GenBank/DDBJ whole genome shotgun (WGS) entry which is preliminary data.</text>
</comment>
<evidence type="ECO:0000313" key="2">
    <source>
        <dbReference type="EMBL" id="KAL0571114.1"/>
    </source>
</evidence>
<dbReference type="InterPro" id="IPR036249">
    <property type="entry name" value="Thioredoxin-like_sf"/>
</dbReference>
<dbReference type="PROSITE" id="PS50404">
    <property type="entry name" value="GST_NTER"/>
    <property type="match status" value="1"/>
</dbReference>
<dbReference type="Gene3D" id="1.20.1050.10">
    <property type="match status" value="1"/>
</dbReference>
<dbReference type="EMBL" id="JBAHYK010000819">
    <property type="protein sequence ID" value="KAL0571114.1"/>
    <property type="molecule type" value="Genomic_DNA"/>
</dbReference>
<dbReference type="Gene3D" id="3.40.30.10">
    <property type="entry name" value="Glutaredoxin"/>
    <property type="match status" value="1"/>
</dbReference>
<sequence length="254" mass="29071">MTPPVEIHLYDIPSKLKDKAWSPNVWKTRYVLNYKKIPYRTIWVEYPEIASACIKIGAPPTDTNDDGSPYYSVPIIYDPNTKKAISDSKSIVIYLESTYPSSPERNLIPAGTWALQRGIIHAIATSALQSLPQFTIPRTASILNEGSLAYFLEARKEQFGRPLSEVEPKGESRAGEWKKIEDGFGIINSWMTEHNGIFLMGDRVIFADFFIAVFLRWIRLVFGEDSEEWGSVKTWHGGRWERLVNEFEQYTTVD</sequence>
<evidence type="ECO:0000259" key="1">
    <source>
        <dbReference type="PROSITE" id="PS50404"/>
    </source>
</evidence>
<organism evidence="2 3">
    <name type="scientific">Marasmius crinis-equi</name>
    <dbReference type="NCBI Taxonomy" id="585013"/>
    <lineage>
        <taxon>Eukaryota</taxon>
        <taxon>Fungi</taxon>
        <taxon>Dikarya</taxon>
        <taxon>Basidiomycota</taxon>
        <taxon>Agaricomycotina</taxon>
        <taxon>Agaricomycetes</taxon>
        <taxon>Agaricomycetidae</taxon>
        <taxon>Agaricales</taxon>
        <taxon>Marasmiineae</taxon>
        <taxon>Marasmiaceae</taxon>
        <taxon>Marasmius</taxon>
    </lineage>
</organism>
<keyword evidence="3" id="KW-1185">Reference proteome</keyword>
<dbReference type="SUPFAM" id="SSF52833">
    <property type="entry name" value="Thioredoxin-like"/>
    <property type="match status" value="1"/>
</dbReference>
<reference evidence="2 3" key="1">
    <citation type="submission" date="2024-02" db="EMBL/GenBank/DDBJ databases">
        <title>A draft genome for the cacao thread blight pathogen Marasmius crinis-equi.</title>
        <authorList>
            <person name="Cohen S.P."/>
            <person name="Baruah I.K."/>
            <person name="Amoako-Attah I."/>
            <person name="Bukari Y."/>
            <person name="Meinhardt L.W."/>
            <person name="Bailey B.A."/>
        </authorList>
    </citation>
    <scope>NUCLEOTIDE SEQUENCE [LARGE SCALE GENOMIC DNA]</scope>
    <source>
        <strain evidence="2 3">GH-76</strain>
    </source>
</reference>
<evidence type="ECO:0000313" key="3">
    <source>
        <dbReference type="Proteomes" id="UP001465976"/>
    </source>
</evidence>
<feature type="domain" description="GST N-terminal" evidence="1">
    <location>
        <begin position="12"/>
        <end position="103"/>
    </location>
</feature>
<name>A0ABR3F789_9AGAR</name>
<dbReference type="PANTHER" id="PTHR42673">
    <property type="entry name" value="MALEYLACETOACETATE ISOMERASE"/>
    <property type="match status" value="1"/>
</dbReference>
<dbReference type="PANTHER" id="PTHR42673:SF4">
    <property type="entry name" value="MALEYLACETOACETATE ISOMERASE"/>
    <property type="match status" value="1"/>
</dbReference>
<dbReference type="Pfam" id="PF22041">
    <property type="entry name" value="GST_C_7"/>
    <property type="match status" value="1"/>
</dbReference>
<dbReference type="InterPro" id="IPR004045">
    <property type="entry name" value="Glutathione_S-Trfase_N"/>
</dbReference>
<accession>A0ABR3F789</accession>
<dbReference type="InterPro" id="IPR036282">
    <property type="entry name" value="Glutathione-S-Trfase_C_sf"/>
</dbReference>